<feature type="region of interest" description="Disordered" evidence="7">
    <location>
        <begin position="806"/>
        <end position="831"/>
    </location>
</feature>
<dbReference type="InterPro" id="IPR016132">
    <property type="entry name" value="Phyto_chromo_attachment"/>
</dbReference>
<evidence type="ECO:0000256" key="2">
    <source>
        <dbReference type="ARBA" id="ARBA00022679"/>
    </source>
</evidence>
<evidence type="ECO:0000256" key="4">
    <source>
        <dbReference type="ARBA" id="ARBA00022777"/>
    </source>
</evidence>
<dbReference type="Gene3D" id="3.30.565.10">
    <property type="entry name" value="Histidine kinase-like ATPase, C-terminal domain"/>
    <property type="match status" value="1"/>
</dbReference>
<evidence type="ECO:0000259" key="9">
    <source>
        <dbReference type="PROSITE" id="PS50112"/>
    </source>
</evidence>
<evidence type="ECO:0000256" key="5">
    <source>
        <dbReference type="ARBA" id="ARBA00022840"/>
    </source>
</evidence>
<gene>
    <name evidence="10" type="ORF">PAC_18912</name>
</gene>
<dbReference type="PANTHER" id="PTHR43065:SF10">
    <property type="entry name" value="PEROXIDE STRESS-ACTIVATED HISTIDINE KINASE MAK3"/>
    <property type="match status" value="1"/>
</dbReference>
<keyword evidence="4" id="KW-0418">Kinase</keyword>
<dbReference type="Pfam" id="PF00360">
    <property type="entry name" value="PHY"/>
    <property type="match status" value="1"/>
</dbReference>
<dbReference type="STRING" id="576137.A0A1L7XVE8"/>
<evidence type="ECO:0000256" key="7">
    <source>
        <dbReference type="SAM" id="MobiDB-lite"/>
    </source>
</evidence>
<feature type="region of interest" description="Disordered" evidence="7">
    <location>
        <begin position="56"/>
        <end position="114"/>
    </location>
</feature>
<feature type="compositionally biased region" description="Polar residues" evidence="7">
    <location>
        <begin position="73"/>
        <end position="88"/>
    </location>
</feature>
<evidence type="ECO:0000313" key="10">
    <source>
        <dbReference type="EMBL" id="CZR69011.1"/>
    </source>
</evidence>
<keyword evidence="3" id="KW-0547">Nucleotide-binding</keyword>
<keyword evidence="2" id="KW-0808">Transferase</keyword>
<dbReference type="InterPro" id="IPR011006">
    <property type="entry name" value="CheY-like_superfamily"/>
</dbReference>
<evidence type="ECO:0000256" key="6">
    <source>
        <dbReference type="ARBA" id="ARBA00023012"/>
    </source>
</evidence>
<dbReference type="PANTHER" id="PTHR43065">
    <property type="entry name" value="SENSOR HISTIDINE KINASE"/>
    <property type="match status" value="1"/>
</dbReference>
<keyword evidence="11" id="KW-1185">Reference proteome</keyword>
<feature type="region of interest" description="Disordered" evidence="7">
    <location>
        <begin position="1"/>
        <end position="39"/>
    </location>
</feature>
<dbReference type="SUPFAM" id="SSF55781">
    <property type="entry name" value="GAF domain-like"/>
    <property type="match status" value="2"/>
</dbReference>
<dbReference type="SUPFAM" id="SSF55785">
    <property type="entry name" value="PYP-like sensor domain (PAS domain)"/>
    <property type="match status" value="1"/>
</dbReference>
<feature type="domain" description="Phytochrome chromophore attachment site" evidence="8">
    <location>
        <begin position="310"/>
        <end position="453"/>
    </location>
</feature>
<dbReference type="PROSITE" id="PS50112">
    <property type="entry name" value="PAS"/>
    <property type="match status" value="1"/>
</dbReference>
<dbReference type="AlphaFoldDB" id="A0A1L7XVE8"/>
<accession>A0A1L7XVE8</accession>
<feature type="compositionally biased region" description="Polar residues" evidence="7">
    <location>
        <begin position="806"/>
        <end position="817"/>
    </location>
</feature>
<proteinExistence type="predicted"/>
<dbReference type="GO" id="GO:0000160">
    <property type="term" value="P:phosphorelay signal transduction system"/>
    <property type="evidence" value="ECO:0007669"/>
    <property type="project" value="UniProtKB-KW"/>
</dbReference>
<dbReference type="InterPro" id="IPR035965">
    <property type="entry name" value="PAS-like_dom_sf"/>
</dbReference>
<organism evidence="10 11">
    <name type="scientific">Phialocephala subalpina</name>
    <dbReference type="NCBI Taxonomy" id="576137"/>
    <lineage>
        <taxon>Eukaryota</taxon>
        <taxon>Fungi</taxon>
        <taxon>Dikarya</taxon>
        <taxon>Ascomycota</taxon>
        <taxon>Pezizomycotina</taxon>
        <taxon>Leotiomycetes</taxon>
        <taxon>Helotiales</taxon>
        <taxon>Mollisiaceae</taxon>
        <taxon>Phialocephala</taxon>
        <taxon>Phialocephala fortinii species complex</taxon>
    </lineage>
</organism>
<feature type="compositionally biased region" description="Basic and acidic residues" evidence="7">
    <location>
        <begin position="935"/>
        <end position="946"/>
    </location>
</feature>
<name>A0A1L7XVE8_9HELO</name>
<sequence length="1122" mass="126194">MRVVKRQPLSRKKSGNMSDRDQEQETPTSQPGTFLPPLDLMGERVFTIRNVRGTPEVPWLESNGQNDLPLLRSNGSLRSSENGRQSPRVSEPLRNPSGRDGIENRKVATSRNTSHRRAVQNFGALLGMRYTDEGHLEVRIASENTRKIVGYDPEDLFALPFFLDVLKNDVRDEMVARIKHALDNADSLKEETRLDVFQITLAFLYEPETRLWCALHIAPRPANMIVCEFEEYLDAFYLKDLRAAKSLPDLPVRSMGFESLPVELKKSTTTASKPLPVLEMARQRRIKEFSSLDLFNALAQAQKQIISCKSVQELLEVTVGIVSELTGFHRVMFYRFDSQKNGCVDAEMLNPQASKDVYRGLHYPASDIPKQARELYKINRIRILHDRAAETARLVCRDDSDYEHPLDLTHASTMSISVVIGGDLWGLIACHGYGDDGIRVSLPIRELCRNISECAAVNIKQISMQQRLEARRPPLVNPNSKNPTGMLATSSAGLLRLVNADFALLSIDEEARAIGRLDPYSEVIAIMSRLHTCQFTDIKCSKNINVDFPGINQQAGRIKTIAGLLLIPLNRGGANDFLVFLKHVKWAGNPYTKDKAKIVGEYLEPRTSVQRWVETIDGTSIEWTEDQHTAWILSLLYSRFIEIWRQKGVNNQGEKLSWIRNSSRELRTPINAAMGYIEMAMENTDLLKLTRIEEVTPQQDDELFNPSLTASRVMKALQKRAQRKSLDLAVSMHENLPTMVKGDGDRFKQAFAYLTGNAFKQSSSAVFDVSTIRNQEHDFRRRYHCLRCESWHVKIRALALSRNSSKLETRTTSFSPQKSPPRAQPERKDSGLAIIARYVRSVDRQIKVTSEPGKGTVFTLELPFENTPTSNIPVPRKLRNLFSPSHGSMKFPSPPSVPPSMRSPRPHQNGSANGSTKKIEAMVNPGSPGTSLHVENGHGMRGEPRNRVPSPYRSKSQPSSPLPDVDRNRSSFTHMHLGYTVTVAADGQEAHDRFVTTSSKINVILMDMKAYNPLAFVGARANGSQMPLVDGALSACMIRFWEKESQHRTDGRDSVISKARVPIIAVTTSLDDDSRFDYIQNSFDGWVIKPAGFSRLDLMLQGVKNARMERDSLYSPSQEDGG</sequence>
<dbReference type="GO" id="GO:0016301">
    <property type="term" value="F:kinase activity"/>
    <property type="evidence" value="ECO:0007669"/>
    <property type="project" value="UniProtKB-KW"/>
</dbReference>
<evidence type="ECO:0000256" key="3">
    <source>
        <dbReference type="ARBA" id="ARBA00022741"/>
    </source>
</evidence>
<dbReference type="Proteomes" id="UP000184330">
    <property type="component" value="Unassembled WGS sequence"/>
</dbReference>
<dbReference type="InterPro" id="IPR003018">
    <property type="entry name" value="GAF"/>
</dbReference>
<dbReference type="Gene3D" id="3.30.450.270">
    <property type="match status" value="1"/>
</dbReference>
<evidence type="ECO:0000259" key="8">
    <source>
        <dbReference type="PROSITE" id="PS50046"/>
    </source>
</evidence>
<keyword evidence="1" id="KW-0597">Phosphoprotein</keyword>
<dbReference type="GO" id="GO:0009584">
    <property type="term" value="P:detection of visible light"/>
    <property type="evidence" value="ECO:0007669"/>
    <property type="project" value="InterPro"/>
</dbReference>
<dbReference type="Gene3D" id="3.40.50.2300">
    <property type="match status" value="1"/>
</dbReference>
<dbReference type="InterPro" id="IPR000014">
    <property type="entry name" value="PAS"/>
</dbReference>
<keyword evidence="5" id="KW-0067">ATP-binding</keyword>
<dbReference type="Pfam" id="PF01590">
    <property type="entry name" value="GAF"/>
    <property type="match status" value="1"/>
</dbReference>
<reference evidence="10 11" key="1">
    <citation type="submission" date="2016-03" db="EMBL/GenBank/DDBJ databases">
        <authorList>
            <person name="Ploux O."/>
        </authorList>
    </citation>
    <scope>NUCLEOTIDE SEQUENCE [LARGE SCALE GENOMIC DNA]</scope>
    <source>
        <strain evidence="10 11">UAMH 11012</strain>
    </source>
</reference>
<feature type="compositionally biased region" description="Basic residues" evidence="7">
    <location>
        <begin position="1"/>
        <end position="14"/>
    </location>
</feature>
<dbReference type="InterPro" id="IPR043150">
    <property type="entry name" value="Phytochrome_PHY_sf"/>
</dbReference>
<evidence type="ECO:0000313" key="11">
    <source>
        <dbReference type="Proteomes" id="UP000184330"/>
    </source>
</evidence>
<feature type="region of interest" description="Disordered" evidence="7">
    <location>
        <begin position="883"/>
        <end position="968"/>
    </location>
</feature>
<keyword evidence="6" id="KW-0902">Two-component regulatory system</keyword>
<protein>
    <submittedName>
        <fullName evidence="10">Related to phytochrome</fullName>
    </submittedName>
</protein>
<dbReference type="GO" id="GO:0006355">
    <property type="term" value="P:regulation of DNA-templated transcription"/>
    <property type="evidence" value="ECO:0007669"/>
    <property type="project" value="InterPro"/>
</dbReference>
<dbReference type="SUPFAM" id="SSF55874">
    <property type="entry name" value="ATPase domain of HSP90 chaperone/DNA topoisomerase II/histidine kinase"/>
    <property type="match status" value="1"/>
</dbReference>
<dbReference type="InterPro" id="IPR013515">
    <property type="entry name" value="Phytochrome_cen-reg"/>
</dbReference>
<dbReference type="Gene3D" id="3.30.450.20">
    <property type="entry name" value="PAS domain"/>
    <property type="match status" value="1"/>
</dbReference>
<feature type="domain" description="PAS" evidence="9">
    <location>
        <begin position="133"/>
        <end position="185"/>
    </location>
</feature>
<dbReference type="SUPFAM" id="SSF52172">
    <property type="entry name" value="CheY-like"/>
    <property type="match status" value="1"/>
</dbReference>
<dbReference type="SMART" id="SM00065">
    <property type="entry name" value="GAF"/>
    <property type="match status" value="1"/>
</dbReference>
<dbReference type="EMBL" id="FJOG01000063">
    <property type="protein sequence ID" value="CZR69011.1"/>
    <property type="molecule type" value="Genomic_DNA"/>
</dbReference>
<dbReference type="InterPro" id="IPR029016">
    <property type="entry name" value="GAF-like_dom_sf"/>
</dbReference>
<dbReference type="InterPro" id="IPR036890">
    <property type="entry name" value="HATPase_C_sf"/>
</dbReference>
<dbReference type="OrthoDB" id="2015534at2759"/>
<dbReference type="PROSITE" id="PS50046">
    <property type="entry name" value="PHYTOCHROME_2"/>
    <property type="match status" value="1"/>
</dbReference>
<dbReference type="GO" id="GO:0005524">
    <property type="term" value="F:ATP binding"/>
    <property type="evidence" value="ECO:0007669"/>
    <property type="project" value="UniProtKB-KW"/>
</dbReference>
<dbReference type="Gene3D" id="3.30.450.40">
    <property type="match status" value="1"/>
</dbReference>
<evidence type="ECO:0000256" key="1">
    <source>
        <dbReference type="ARBA" id="ARBA00022553"/>
    </source>
</evidence>